<evidence type="ECO:0000313" key="1">
    <source>
        <dbReference type="EMBL" id="MDQ2102531.1"/>
    </source>
</evidence>
<dbReference type="Proteomes" id="UP001227317">
    <property type="component" value="Unassembled WGS sequence"/>
</dbReference>
<proteinExistence type="predicted"/>
<reference evidence="1 2" key="1">
    <citation type="submission" date="2023-06" db="EMBL/GenBank/DDBJ databases">
        <title>Azospirillum isscasensis sp.nov, a bacterium isolated from rhizosphere soil of rice.</title>
        <authorList>
            <person name="Wang H."/>
        </authorList>
    </citation>
    <scope>NUCLEOTIDE SEQUENCE [LARGE SCALE GENOMIC DNA]</scope>
    <source>
        <strain evidence="1 2">C340-1</strain>
    </source>
</reference>
<organism evidence="1 2">
    <name type="scientific">Azospirillum isscasi</name>
    <dbReference type="NCBI Taxonomy" id="3053926"/>
    <lineage>
        <taxon>Bacteria</taxon>
        <taxon>Pseudomonadati</taxon>
        <taxon>Pseudomonadota</taxon>
        <taxon>Alphaproteobacteria</taxon>
        <taxon>Rhodospirillales</taxon>
        <taxon>Azospirillaceae</taxon>
        <taxon>Azospirillum</taxon>
    </lineage>
</organism>
<accession>A0ABU0WEA1</accession>
<comment type="caution">
    <text evidence="1">The sequence shown here is derived from an EMBL/GenBank/DDBJ whole genome shotgun (WGS) entry which is preliminary data.</text>
</comment>
<sequence>MKRPSTIAELFGRSGLFYRSVALERDANDLSAGRSFVLTPWLERGASEILSGMLEGSTRRAWRIIGDFGVGKSALALALVQALDPRTSDAEMPMRRLVERLGAMPRMFPLLVTGSRKGLAAGLSAAIAHAIKSNKDISAVWSRKIQAITDPFDAIIALRDGLRATKRFDGLLLVVDEMGKFLEAADEEEGFDIFRLQSLAEAAARSADAPLGVLLILHKGFQSYAEDWRTARRGEWEKVAERFEEMVFDHPLSHTAALLSAALAVDVSSIPLKVRKAHEEAIKRVRALGWLGPRKGVGDVGCWPVHPATIPVMARFFAGFGQNERSLFGFAASEEPNGLRAFAAETGVDAGLYGIHNLFDYVASSFGHRLTSRAGVGEWDRIGAVLDRAADADPVESAALKTIGILNLLDAPELTATADSVREALVPSFDASQADEAISRLISDGMVFRRPGRSELRLWTSRRVDLAVIWTDAEREVDSREILRNLPRHLANVPLRPHVLARRHSVTTGTSRRFAVRCTHPSALAGYGGHGEADGGVVAVMCGDTEDLRIARAWSAEVTAQCPTMLTIVVPPRPELGPQMVDLLRHRWVVSNAAALQEDSYAMAEIERTVADLETRLVSSIEATLGLRGYEPTVQLDAFWNGDAITLDAPIHSIVSTLCDRIYNQAPKVENELVNRHALTSAGAGARQRLIERMFDHAHDSELGFRTGKNPPERALYLSLLRRGRVHRQEQGEWKILPPIEGDDPLRLKPALDAIEARLGQDGERVPLPELYALIEARPYGVRRGLAPLLLAITLVAAGHRVALFERGTYCTKLDGAAFMRILKAPEHFALQWVALEGVRAEVFHRLAILLHQPPEESGIRLVVDPLIRFGVELPFYVQHSSALGPEARAVRRALARSPSPVNLVFTELPLACGMEPFAPDAPPDADRASLFVDRLDAAVSELRGCYPKLLEDIRVGVLEAVVAPDRAAIGERAAALGFRVREQKLRTFAMRLADGALGEDQWAEALGGAVIGKQPTRWLDHDVDAWRSQLAELAGQFLRVEAAAFGGARSKRDAVRISLTRPDGQERSVIVDIVNLNEDQMKALRAIERMAADAKLNLDTVAALLSIESMQKENSLLDAEEQKRDRA</sequence>
<keyword evidence="2" id="KW-1185">Reference proteome</keyword>
<dbReference type="EMBL" id="JAUJFI010000024">
    <property type="protein sequence ID" value="MDQ2102531.1"/>
    <property type="molecule type" value="Genomic_DNA"/>
</dbReference>
<evidence type="ECO:0000313" key="2">
    <source>
        <dbReference type="Proteomes" id="UP001227317"/>
    </source>
</evidence>
<dbReference type="InterPro" id="IPR027417">
    <property type="entry name" value="P-loop_NTPase"/>
</dbReference>
<evidence type="ECO:0008006" key="3">
    <source>
        <dbReference type="Google" id="ProtNLM"/>
    </source>
</evidence>
<gene>
    <name evidence="1" type="ORF">QSG27_07485</name>
</gene>
<name>A0ABU0WEA1_9PROT</name>
<dbReference type="SUPFAM" id="SSF52540">
    <property type="entry name" value="P-loop containing nucleoside triphosphate hydrolases"/>
    <property type="match status" value="1"/>
</dbReference>
<protein>
    <recommendedName>
        <fullName evidence="3">ATP-binding protein</fullName>
    </recommendedName>
</protein>
<dbReference type="RefSeq" id="WP_306704731.1">
    <property type="nucleotide sequence ID" value="NZ_JAUJFI010000024.1"/>
</dbReference>